<dbReference type="AlphaFoldDB" id="A0AAV8XI99"/>
<sequence>MRYWNYPSEEVSNALETVDLRNCPEQRISAADRSICARPRTLMLPIGRNNAVKKYLLSADDCISLEEWDMELNDVLCSLRLKHKEVEVMIAT</sequence>
<gene>
    <name evidence="1" type="ORF">NQ318_005174</name>
</gene>
<name>A0AAV8XI99_9CUCU</name>
<dbReference type="Gene3D" id="2.30.29.30">
    <property type="entry name" value="Pleckstrin-homology domain (PH domain)/Phosphotyrosine-binding domain (PTB)"/>
    <property type="match status" value="1"/>
</dbReference>
<evidence type="ECO:0000313" key="1">
    <source>
        <dbReference type="EMBL" id="KAJ8938510.1"/>
    </source>
</evidence>
<dbReference type="EMBL" id="JAPWTK010000553">
    <property type="protein sequence ID" value="KAJ8938510.1"/>
    <property type="molecule type" value="Genomic_DNA"/>
</dbReference>
<evidence type="ECO:0000313" key="2">
    <source>
        <dbReference type="Proteomes" id="UP001162162"/>
    </source>
</evidence>
<reference evidence="1" key="1">
    <citation type="journal article" date="2023" name="Insect Mol. Biol.">
        <title>Genome sequencing provides insights into the evolution of gene families encoding plant cell wall-degrading enzymes in longhorned beetles.</title>
        <authorList>
            <person name="Shin N.R."/>
            <person name="Okamura Y."/>
            <person name="Kirsch R."/>
            <person name="Pauchet Y."/>
        </authorList>
    </citation>
    <scope>NUCLEOTIDE SEQUENCE</scope>
    <source>
        <strain evidence="1">AMC_N1</strain>
    </source>
</reference>
<protein>
    <submittedName>
        <fullName evidence="1">Uncharacterized protein</fullName>
    </submittedName>
</protein>
<proteinExistence type="predicted"/>
<keyword evidence="2" id="KW-1185">Reference proteome</keyword>
<accession>A0AAV8XI99</accession>
<dbReference type="InterPro" id="IPR011993">
    <property type="entry name" value="PH-like_dom_sf"/>
</dbReference>
<dbReference type="Proteomes" id="UP001162162">
    <property type="component" value="Unassembled WGS sequence"/>
</dbReference>
<organism evidence="1 2">
    <name type="scientific">Aromia moschata</name>
    <dbReference type="NCBI Taxonomy" id="1265417"/>
    <lineage>
        <taxon>Eukaryota</taxon>
        <taxon>Metazoa</taxon>
        <taxon>Ecdysozoa</taxon>
        <taxon>Arthropoda</taxon>
        <taxon>Hexapoda</taxon>
        <taxon>Insecta</taxon>
        <taxon>Pterygota</taxon>
        <taxon>Neoptera</taxon>
        <taxon>Endopterygota</taxon>
        <taxon>Coleoptera</taxon>
        <taxon>Polyphaga</taxon>
        <taxon>Cucujiformia</taxon>
        <taxon>Chrysomeloidea</taxon>
        <taxon>Cerambycidae</taxon>
        <taxon>Cerambycinae</taxon>
        <taxon>Callichromatini</taxon>
        <taxon>Aromia</taxon>
    </lineage>
</organism>
<comment type="caution">
    <text evidence="1">The sequence shown here is derived from an EMBL/GenBank/DDBJ whole genome shotgun (WGS) entry which is preliminary data.</text>
</comment>